<feature type="non-terminal residue" evidence="1">
    <location>
        <position position="65"/>
    </location>
</feature>
<sequence length="65" mass="7697">LLEKKRIVDCSTITLSVYRKIKKENKVGFDRWKGFHSSEMTQRGWRLKEDDSRVFDSSSFSKITP</sequence>
<dbReference type="EMBL" id="JARQWQ010000007">
    <property type="protein sequence ID" value="KAK2570900.1"/>
    <property type="molecule type" value="Genomic_DNA"/>
</dbReference>
<evidence type="ECO:0000313" key="2">
    <source>
        <dbReference type="Proteomes" id="UP001249851"/>
    </source>
</evidence>
<proteinExistence type="predicted"/>
<reference evidence="1" key="2">
    <citation type="journal article" date="2023" name="Science">
        <title>Genomic signatures of disease resistance in endangered staghorn corals.</title>
        <authorList>
            <person name="Vollmer S.V."/>
            <person name="Selwyn J.D."/>
            <person name="Despard B.A."/>
            <person name="Roesel C.L."/>
        </authorList>
    </citation>
    <scope>NUCLEOTIDE SEQUENCE</scope>
    <source>
        <strain evidence="1">K2</strain>
    </source>
</reference>
<comment type="caution">
    <text evidence="1">The sequence shown here is derived from an EMBL/GenBank/DDBJ whole genome shotgun (WGS) entry which is preliminary data.</text>
</comment>
<dbReference type="Proteomes" id="UP001249851">
    <property type="component" value="Unassembled WGS sequence"/>
</dbReference>
<reference evidence="1" key="1">
    <citation type="journal article" date="2023" name="G3 (Bethesda)">
        <title>Whole genome assembly and annotation of the endangered Caribbean coral Acropora cervicornis.</title>
        <authorList>
            <person name="Selwyn J.D."/>
            <person name="Vollmer S.V."/>
        </authorList>
    </citation>
    <scope>NUCLEOTIDE SEQUENCE</scope>
    <source>
        <strain evidence="1">K2</strain>
    </source>
</reference>
<gene>
    <name evidence="1" type="ORF">P5673_004614</name>
</gene>
<dbReference type="AlphaFoldDB" id="A0AAD9R0Q7"/>
<feature type="non-terminal residue" evidence="1">
    <location>
        <position position="1"/>
    </location>
</feature>
<name>A0AAD9R0Q7_ACRCE</name>
<evidence type="ECO:0000313" key="1">
    <source>
        <dbReference type="EMBL" id="KAK2570900.1"/>
    </source>
</evidence>
<keyword evidence="2" id="KW-1185">Reference proteome</keyword>
<organism evidence="1 2">
    <name type="scientific">Acropora cervicornis</name>
    <name type="common">Staghorn coral</name>
    <dbReference type="NCBI Taxonomy" id="6130"/>
    <lineage>
        <taxon>Eukaryota</taxon>
        <taxon>Metazoa</taxon>
        <taxon>Cnidaria</taxon>
        <taxon>Anthozoa</taxon>
        <taxon>Hexacorallia</taxon>
        <taxon>Scleractinia</taxon>
        <taxon>Astrocoeniina</taxon>
        <taxon>Acroporidae</taxon>
        <taxon>Acropora</taxon>
    </lineage>
</organism>
<accession>A0AAD9R0Q7</accession>
<protein>
    <submittedName>
        <fullName evidence="1">Uncharacterized protein</fullName>
    </submittedName>
</protein>